<dbReference type="Pfam" id="PF00027">
    <property type="entry name" value="cNMP_binding"/>
    <property type="match status" value="1"/>
</dbReference>
<proteinExistence type="predicted"/>
<accession>A0ABQ4TDG7</accession>
<keyword evidence="6" id="KW-1185">Reference proteome</keyword>
<evidence type="ECO:0000313" key="5">
    <source>
        <dbReference type="EMBL" id="GJE29111.1"/>
    </source>
</evidence>
<evidence type="ECO:0000256" key="1">
    <source>
        <dbReference type="ARBA" id="ARBA00023015"/>
    </source>
</evidence>
<reference evidence="5" key="2">
    <citation type="submission" date="2021-08" db="EMBL/GenBank/DDBJ databases">
        <authorList>
            <person name="Tani A."/>
            <person name="Ola A."/>
            <person name="Ogura Y."/>
            <person name="Katsura K."/>
            <person name="Hayashi T."/>
        </authorList>
    </citation>
    <scope>NUCLEOTIDE SEQUENCE</scope>
    <source>
        <strain evidence="5">NBRC 15689</strain>
    </source>
</reference>
<gene>
    <name evidence="5" type="ORF">LKMONMHP_3987</name>
</gene>
<evidence type="ECO:0000256" key="2">
    <source>
        <dbReference type="ARBA" id="ARBA00023125"/>
    </source>
</evidence>
<evidence type="ECO:0000259" key="4">
    <source>
        <dbReference type="PROSITE" id="PS51063"/>
    </source>
</evidence>
<keyword evidence="1" id="KW-0805">Transcription regulation</keyword>
<dbReference type="RefSeq" id="WP_238313295.1">
    <property type="nucleotide sequence ID" value="NZ_BPQV01000013.1"/>
</dbReference>
<dbReference type="EMBL" id="BPQV01000013">
    <property type="protein sequence ID" value="GJE29111.1"/>
    <property type="molecule type" value="Genomic_DNA"/>
</dbReference>
<keyword evidence="2" id="KW-0238">DNA-binding</keyword>
<name>A0ABQ4TDG7_METOR</name>
<sequence length="257" mass="28717">MGNPLILKLSHGIDLDEDERAALSALTERTVPSAARHVIMRAGEPSVNLHLIMSGVAIRYRLLPDGGRQIFALLLPGDFCDLQAHLLDHSDHYIETATDCAIVEIPPAIVDDLVLTRSRLARALWWATLVDESVTREWMLGLSRRPTDKRMAHLFCEILLRMHAVGRGERDSCAMPLTQAQLADVLGITNIHVNRVLQELRDRDLIVLKKRQLLVPDLPRLQAFCDFDPGYLHLGQRARAAESRGARAPQPSSARTL</sequence>
<dbReference type="InterPro" id="IPR036390">
    <property type="entry name" value="WH_DNA-bd_sf"/>
</dbReference>
<dbReference type="InterPro" id="IPR018490">
    <property type="entry name" value="cNMP-bd_dom_sf"/>
</dbReference>
<dbReference type="SUPFAM" id="SSF51206">
    <property type="entry name" value="cAMP-binding domain-like"/>
    <property type="match status" value="1"/>
</dbReference>
<reference evidence="5" key="1">
    <citation type="journal article" date="2021" name="Front. Microbiol.">
        <title>Comprehensive Comparative Genomics and Phenotyping of Methylobacterium Species.</title>
        <authorList>
            <person name="Alessa O."/>
            <person name="Ogura Y."/>
            <person name="Fujitani Y."/>
            <person name="Takami H."/>
            <person name="Hayashi T."/>
            <person name="Sahin N."/>
            <person name="Tani A."/>
        </authorList>
    </citation>
    <scope>NUCLEOTIDE SEQUENCE</scope>
    <source>
        <strain evidence="5">NBRC 15689</strain>
    </source>
</reference>
<dbReference type="SUPFAM" id="SSF46785">
    <property type="entry name" value="Winged helix' DNA-binding domain"/>
    <property type="match status" value="1"/>
</dbReference>
<dbReference type="InterPro" id="IPR000595">
    <property type="entry name" value="cNMP-bd_dom"/>
</dbReference>
<dbReference type="InterPro" id="IPR036388">
    <property type="entry name" value="WH-like_DNA-bd_sf"/>
</dbReference>
<dbReference type="InterPro" id="IPR012318">
    <property type="entry name" value="HTH_CRP"/>
</dbReference>
<protein>
    <recommendedName>
        <fullName evidence="4">HTH crp-type domain-containing protein</fullName>
    </recommendedName>
</protein>
<dbReference type="CDD" id="cd00038">
    <property type="entry name" value="CAP_ED"/>
    <property type="match status" value="1"/>
</dbReference>
<organism evidence="5 6">
    <name type="scientific">Methylobacterium organophilum</name>
    <dbReference type="NCBI Taxonomy" id="410"/>
    <lineage>
        <taxon>Bacteria</taxon>
        <taxon>Pseudomonadati</taxon>
        <taxon>Pseudomonadota</taxon>
        <taxon>Alphaproteobacteria</taxon>
        <taxon>Hyphomicrobiales</taxon>
        <taxon>Methylobacteriaceae</taxon>
        <taxon>Methylobacterium</taxon>
    </lineage>
</organism>
<dbReference type="SMART" id="SM00419">
    <property type="entry name" value="HTH_CRP"/>
    <property type="match status" value="1"/>
</dbReference>
<dbReference type="Pfam" id="PF13545">
    <property type="entry name" value="HTH_Crp_2"/>
    <property type="match status" value="1"/>
</dbReference>
<keyword evidence="3" id="KW-0804">Transcription</keyword>
<evidence type="ECO:0000313" key="6">
    <source>
        <dbReference type="Proteomes" id="UP001055156"/>
    </source>
</evidence>
<dbReference type="Gene3D" id="2.60.120.10">
    <property type="entry name" value="Jelly Rolls"/>
    <property type="match status" value="1"/>
</dbReference>
<dbReference type="Gene3D" id="1.10.10.10">
    <property type="entry name" value="Winged helix-like DNA-binding domain superfamily/Winged helix DNA-binding domain"/>
    <property type="match status" value="1"/>
</dbReference>
<dbReference type="Proteomes" id="UP001055156">
    <property type="component" value="Unassembled WGS sequence"/>
</dbReference>
<comment type="caution">
    <text evidence="5">The sequence shown here is derived from an EMBL/GenBank/DDBJ whole genome shotgun (WGS) entry which is preliminary data.</text>
</comment>
<dbReference type="PROSITE" id="PS51063">
    <property type="entry name" value="HTH_CRP_2"/>
    <property type="match status" value="1"/>
</dbReference>
<evidence type="ECO:0000256" key="3">
    <source>
        <dbReference type="ARBA" id="ARBA00023163"/>
    </source>
</evidence>
<feature type="domain" description="HTH crp-type" evidence="4">
    <location>
        <begin position="145"/>
        <end position="219"/>
    </location>
</feature>
<dbReference type="InterPro" id="IPR014710">
    <property type="entry name" value="RmlC-like_jellyroll"/>
</dbReference>